<name>A7NKL5_ROSCS</name>
<dbReference type="PANTHER" id="PTHR43825:SF4">
    <property type="entry name" value="PYRUVATE DEHYDROGENASE E1 COMPONENT"/>
    <property type="match status" value="1"/>
</dbReference>
<dbReference type="Proteomes" id="UP000000263">
    <property type="component" value="Chromosome"/>
</dbReference>
<dbReference type="InterPro" id="IPR005477">
    <property type="entry name" value="Dxylulose-5-P_synthase"/>
</dbReference>
<dbReference type="GO" id="GO:0009228">
    <property type="term" value="P:thiamine biosynthetic process"/>
    <property type="evidence" value="ECO:0007669"/>
    <property type="project" value="UniProtKB-KW"/>
</dbReference>
<keyword evidence="9 11" id="KW-0786">Thiamine pyrophosphate</keyword>
<dbReference type="SMART" id="SM00861">
    <property type="entry name" value="Transket_pyr"/>
    <property type="match status" value="1"/>
</dbReference>
<comment type="cofactor">
    <cofactor evidence="1 12">
        <name>Mg(2+)</name>
        <dbReference type="ChEBI" id="CHEBI:18420"/>
    </cofactor>
</comment>
<dbReference type="Pfam" id="PF22613">
    <property type="entry name" value="Transketolase_C_1"/>
    <property type="match status" value="1"/>
</dbReference>
<sequence length="795" mass="86806">MIDTMPESRTRVLHPVSPDRLAVLDAIQRRILWLATLMVHYANHVRPNPDGTKIGGHQASSTSLVTILTALYFHFLRPGDRVSIKPHASPAFHAVQYLLGRLPREYLTTLRAYGGLQAYPSRTKDPDDVDFSTGSVGLGAVAPAFAALAHRYAKMHFGRVTSQRFIALVGDAELDEGNVWEAILDEAMEGLDNLIWIVDLNRQSLDRVVPGIRAARLKRLFAENGWQVLEAKYGRRLQALFGQPGGDALRQRIDDMSNEEYQALIRLPGHELRARLCDDPAGKGDQIAGVIAGVSDDALPSVLSNLGGHDLEELFDVLAHADASAGRPTVIFAYTIKGWGLPIAGHPLNHSMLLTAEQIEALRVAHGIAPGTEWDAFSPGTLEADLCAEAAARLYPPEEPEGVACDPALVPANLDVAVPERTSTQDAFGRLLVRLADTPIGERVVTSSPDVSVSTNLAGWINKTGVFTPIEHPDYETESYRLLRWKRGPSGRHIELGISEMNLFMLLGMMGLSAELCGQPLIPIGTVYDPFVCRGLDALIYSVYSGAKFIFAGTPSGITLSPEGGAHQSIITPSIGAELPKLRAYEPCYAQEVEWLLLEAIRECCDRAHGQATYLRLSTRPVDQAPFSAVLQRLGKEELRRQVLMGGYRLRDWRFGDQTIIARRANGQPYHVLIAGAGAIVPEALAAADLLEREGVAVTVLNLVSPKRVFERWRAGRDHNPLGWLILPEERRAPIITMQDGASHSLAWLGSVYGAPVTALGVDDFGQSGARADLYRHFGIDPLSIAEAAFRALDE</sequence>
<proteinExistence type="inferred from homology"/>
<dbReference type="EC" id="1.2.4.1" evidence="11"/>
<dbReference type="GO" id="GO:0016114">
    <property type="term" value="P:terpenoid biosynthetic process"/>
    <property type="evidence" value="ECO:0007669"/>
    <property type="project" value="InterPro"/>
</dbReference>
<evidence type="ECO:0000256" key="2">
    <source>
        <dbReference type="ARBA" id="ARBA00004980"/>
    </source>
</evidence>
<comment type="subunit">
    <text evidence="4">Homodimer.</text>
</comment>
<keyword evidence="11" id="KW-0560">Oxidoreductase</keyword>
<dbReference type="STRING" id="383372.Rcas_1946"/>
<dbReference type="EMBL" id="CP000804">
    <property type="protein sequence ID" value="ABU58035.1"/>
    <property type="molecule type" value="Genomic_DNA"/>
</dbReference>
<dbReference type="Pfam" id="PF13292">
    <property type="entry name" value="DXP_synthase_N"/>
    <property type="match status" value="1"/>
</dbReference>
<keyword evidence="5" id="KW-0808">Transferase</keyword>
<dbReference type="SUPFAM" id="SSF52922">
    <property type="entry name" value="TK C-terminal domain-like"/>
    <property type="match status" value="1"/>
</dbReference>
<dbReference type="InterPro" id="IPR055152">
    <property type="entry name" value="Transketolase-like_C_2"/>
</dbReference>
<dbReference type="KEGG" id="rca:Rcas_1946"/>
<dbReference type="GO" id="GO:0046872">
    <property type="term" value="F:metal ion binding"/>
    <property type="evidence" value="ECO:0007669"/>
    <property type="project" value="UniProtKB-KW"/>
</dbReference>
<protein>
    <recommendedName>
        <fullName evidence="11">Pyruvate dehydrogenase E1 component</fullName>
        <ecNumber evidence="11">1.2.4.1</ecNumber>
    </recommendedName>
</protein>
<evidence type="ECO:0000256" key="8">
    <source>
        <dbReference type="ARBA" id="ARBA00022977"/>
    </source>
</evidence>
<comment type="function">
    <text evidence="11">Component of the pyruvate dehydrogenase (PDH) complex, that catalyzes the overall conversion of pyruvate to acetyl-CoA and CO(2).</text>
</comment>
<evidence type="ECO:0000256" key="1">
    <source>
        <dbReference type="ARBA" id="ARBA00001946"/>
    </source>
</evidence>
<keyword evidence="15" id="KW-1185">Reference proteome</keyword>
<evidence type="ECO:0000256" key="6">
    <source>
        <dbReference type="ARBA" id="ARBA00022723"/>
    </source>
</evidence>
<evidence type="ECO:0000256" key="4">
    <source>
        <dbReference type="ARBA" id="ARBA00011738"/>
    </source>
</evidence>
<keyword evidence="7 12" id="KW-0460">Magnesium</keyword>
<keyword evidence="8" id="KW-0784">Thiamine biosynthesis</keyword>
<dbReference type="Gene3D" id="3.40.50.970">
    <property type="match status" value="2"/>
</dbReference>
<comment type="pathway">
    <text evidence="2">Metabolic intermediate biosynthesis; 1-deoxy-D-xylulose 5-phosphate biosynthesis; 1-deoxy-D-xylulose 5-phosphate from D-glyceraldehyde 3-phosphate and pyruvate: step 1/1.</text>
</comment>
<gene>
    <name evidence="14" type="ordered locus">Rcas_1946</name>
</gene>
<keyword evidence="11" id="KW-0670">Pyruvate</keyword>
<evidence type="ECO:0000256" key="12">
    <source>
        <dbReference type="PIRSR" id="PIRSR000156-1"/>
    </source>
</evidence>
<evidence type="ECO:0000256" key="7">
    <source>
        <dbReference type="ARBA" id="ARBA00022842"/>
    </source>
</evidence>
<evidence type="ECO:0000256" key="11">
    <source>
        <dbReference type="PIRNR" id="PIRNR000156"/>
    </source>
</evidence>
<feature type="binding site" evidence="12">
    <location>
        <position position="171"/>
    </location>
    <ligand>
        <name>Mg(2+)</name>
        <dbReference type="ChEBI" id="CHEBI:18420"/>
    </ligand>
</feature>
<keyword evidence="10" id="KW-0414">Isoprene biosynthesis</keyword>
<evidence type="ECO:0000256" key="3">
    <source>
        <dbReference type="ARBA" id="ARBA00011081"/>
    </source>
</evidence>
<comment type="similarity">
    <text evidence="3">Belongs to the transketolase family. DXPS subfamily.</text>
</comment>
<reference evidence="14 15" key="1">
    <citation type="submission" date="2007-08" db="EMBL/GenBank/DDBJ databases">
        <title>Complete sequence of Roseiflexus castenholzii DSM 13941.</title>
        <authorList>
            <consortium name="US DOE Joint Genome Institute"/>
            <person name="Copeland A."/>
            <person name="Lucas S."/>
            <person name="Lapidus A."/>
            <person name="Barry K."/>
            <person name="Glavina del Rio T."/>
            <person name="Dalin E."/>
            <person name="Tice H."/>
            <person name="Pitluck S."/>
            <person name="Thompson L.S."/>
            <person name="Brettin T."/>
            <person name="Bruce D."/>
            <person name="Detter J.C."/>
            <person name="Han C."/>
            <person name="Tapia R."/>
            <person name="Schmutz J."/>
            <person name="Larimer F."/>
            <person name="Land M."/>
            <person name="Hauser L."/>
            <person name="Kyrpides N."/>
            <person name="Mikhailova N."/>
            <person name="Bryant D.A."/>
            <person name="Hanada S."/>
            <person name="Tsukatani Y."/>
            <person name="Richardson P."/>
        </authorList>
    </citation>
    <scope>NUCLEOTIDE SEQUENCE [LARGE SCALE GENOMIC DNA]</scope>
    <source>
        <strain evidence="15">DSM 13941 / HLO8</strain>
    </source>
</reference>
<dbReference type="PIRSF" id="PIRSF000156">
    <property type="entry name" value="Pyruvate_dh_E1"/>
    <property type="match status" value="1"/>
</dbReference>
<dbReference type="PANTHER" id="PTHR43825">
    <property type="entry name" value="PYRUVATE DEHYDROGENASE E1 COMPONENT"/>
    <property type="match status" value="1"/>
</dbReference>
<accession>A7NKL5</accession>
<comment type="catalytic activity">
    <reaction evidence="11">
        <text>N(6)-[(R)-lipoyl]-L-lysyl-[protein] + pyruvate + H(+) = N(6)-[(R)-S(8)-acetyldihydrolipoyl]-L-lysyl-[protein] + CO2</text>
        <dbReference type="Rhea" id="RHEA:19189"/>
        <dbReference type="Rhea" id="RHEA-COMP:10474"/>
        <dbReference type="Rhea" id="RHEA-COMP:10478"/>
        <dbReference type="ChEBI" id="CHEBI:15361"/>
        <dbReference type="ChEBI" id="CHEBI:15378"/>
        <dbReference type="ChEBI" id="CHEBI:16526"/>
        <dbReference type="ChEBI" id="CHEBI:83099"/>
        <dbReference type="ChEBI" id="CHEBI:83111"/>
        <dbReference type="EC" id="1.2.4.1"/>
    </reaction>
</comment>
<dbReference type="Gene3D" id="3.40.50.920">
    <property type="match status" value="1"/>
</dbReference>
<dbReference type="UniPathway" id="UPA00064">
    <property type="reaction ID" value="UER00091"/>
</dbReference>
<dbReference type="InterPro" id="IPR005475">
    <property type="entry name" value="Transketolase-like_Pyr-bd"/>
</dbReference>
<organism evidence="14 15">
    <name type="scientific">Roseiflexus castenholzii (strain DSM 13941 / HLO8)</name>
    <dbReference type="NCBI Taxonomy" id="383372"/>
    <lineage>
        <taxon>Bacteria</taxon>
        <taxon>Bacillati</taxon>
        <taxon>Chloroflexota</taxon>
        <taxon>Chloroflexia</taxon>
        <taxon>Chloroflexales</taxon>
        <taxon>Roseiflexineae</taxon>
        <taxon>Roseiflexaceae</taxon>
        <taxon>Roseiflexus</taxon>
    </lineage>
</organism>
<keyword evidence="6 12" id="KW-0479">Metal-binding</keyword>
<evidence type="ECO:0000313" key="14">
    <source>
        <dbReference type="EMBL" id="ABU58035.1"/>
    </source>
</evidence>
<dbReference type="SUPFAM" id="SSF52518">
    <property type="entry name" value="Thiamin diphosphate-binding fold (THDP-binding)"/>
    <property type="match status" value="2"/>
</dbReference>
<dbReference type="Pfam" id="PF02779">
    <property type="entry name" value="Transket_pyr"/>
    <property type="match status" value="1"/>
</dbReference>
<dbReference type="GO" id="GO:0008661">
    <property type="term" value="F:1-deoxy-D-xylulose-5-phosphate synthase activity"/>
    <property type="evidence" value="ECO:0007669"/>
    <property type="project" value="InterPro"/>
</dbReference>
<evidence type="ECO:0000256" key="5">
    <source>
        <dbReference type="ARBA" id="ARBA00022679"/>
    </source>
</evidence>
<dbReference type="InterPro" id="IPR009014">
    <property type="entry name" value="Transketo_C/PFOR_II"/>
</dbReference>
<dbReference type="eggNOG" id="COG2609">
    <property type="taxonomic scope" value="Bacteria"/>
</dbReference>
<dbReference type="HOGENOM" id="CLU_020309_0_0_0"/>
<dbReference type="InterPro" id="IPR029061">
    <property type="entry name" value="THDP-binding"/>
</dbReference>
<feature type="domain" description="Transketolase-like pyrimidine-binding" evidence="13">
    <location>
        <begin position="422"/>
        <end position="624"/>
    </location>
</feature>
<evidence type="ECO:0000313" key="15">
    <source>
        <dbReference type="Proteomes" id="UP000000263"/>
    </source>
</evidence>
<dbReference type="GO" id="GO:0004739">
    <property type="term" value="F:pyruvate dehydrogenase (acetyl-transferring) activity"/>
    <property type="evidence" value="ECO:0007669"/>
    <property type="project" value="UniProtKB-EC"/>
</dbReference>
<dbReference type="AlphaFoldDB" id="A7NKL5"/>
<feature type="binding site" evidence="12">
    <location>
        <position position="203"/>
    </location>
    <ligand>
        <name>Mg(2+)</name>
        <dbReference type="ChEBI" id="CHEBI:18420"/>
    </ligand>
</feature>
<feature type="binding site" evidence="12">
    <location>
        <position position="201"/>
    </location>
    <ligand>
        <name>Mg(2+)</name>
        <dbReference type="ChEBI" id="CHEBI:18420"/>
    </ligand>
</feature>
<dbReference type="InterPro" id="IPR004660">
    <property type="entry name" value="PDH_E1"/>
</dbReference>
<evidence type="ECO:0000259" key="13">
    <source>
        <dbReference type="SMART" id="SM00861"/>
    </source>
</evidence>
<dbReference type="InterPro" id="IPR051157">
    <property type="entry name" value="PDH/Transketolase"/>
</dbReference>
<dbReference type="RefSeq" id="WP_012120459.1">
    <property type="nucleotide sequence ID" value="NC_009767.1"/>
</dbReference>
<evidence type="ECO:0000256" key="10">
    <source>
        <dbReference type="ARBA" id="ARBA00023229"/>
    </source>
</evidence>
<evidence type="ECO:0000256" key="9">
    <source>
        <dbReference type="ARBA" id="ARBA00023052"/>
    </source>
</evidence>
<comment type="cofactor">
    <cofactor evidence="11">
        <name>thiamine diphosphate</name>
        <dbReference type="ChEBI" id="CHEBI:58937"/>
    </cofactor>
</comment>